<dbReference type="Proteomes" id="UP000594638">
    <property type="component" value="Unassembled WGS sequence"/>
</dbReference>
<proteinExistence type="predicted"/>
<dbReference type="EMBL" id="CACTIH010000432">
    <property type="protein sequence ID" value="CAA2960695.1"/>
    <property type="molecule type" value="Genomic_DNA"/>
</dbReference>
<dbReference type="Gramene" id="OE9A040189T1">
    <property type="protein sequence ID" value="OE9A040189C1"/>
    <property type="gene ID" value="OE9A040189"/>
</dbReference>
<evidence type="ECO:0000313" key="2">
    <source>
        <dbReference type="EMBL" id="CAA2960695.1"/>
    </source>
</evidence>
<feature type="compositionally biased region" description="Basic residues" evidence="1">
    <location>
        <begin position="83"/>
        <end position="92"/>
    </location>
</feature>
<evidence type="ECO:0000256" key="1">
    <source>
        <dbReference type="SAM" id="MobiDB-lite"/>
    </source>
</evidence>
<reference evidence="2 3" key="1">
    <citation type="submission" date="2019-12" db="EMBL/GenBank/DDBJ databases">
        <authorList>
            <person name="Alioto T."/>
            <person name="Alioto T."/>
            <person name="Gomez Garrido J."/>
        </authorList>
    </citation>
    <scope>NUCLEOTIDE SEQUENCE [LARGE SCALE GENOMIC DNA]</scope>
</reference>
<dbReference type="AlphaFoldDB" id="A0A8S0Q3B0"/>
<feature type="compositionally biased region" description="Basic residues" evidence="1">
    <location>
        <begin position="101"/>
        <end position="111"/>
    </location>
</feature>
<feature type="region of interest" description="Disordered" evidence="1">
    <location>
        <begin position="83"/>
        <end position="111"/>
    </location>
</feature>
<organism evidence="2 3">
    <name type="scientific">Olea europaea subsp. europaea</name>
    <dbReference type="NCBI Taxonomy" id="158383"/>
    <lineage>
        <taxon>Eukaryota</taxon>
        <taxon>Viridiplantae</taxon>
        <taxon>Streptophyta</taxon>
        <taxon>Embryophyta</taxon>
        <taxon>Tracheophyta</taxon>
        <taxon>Spermatophyta</taxon>
        <taxon>Magnoliopsida</taxon>
        <taxon>eudicotyledons</taxon>
        <taxon>Gunneridae</taxon>
        <taxon>Pentapetalae</taxon>
        <taxon>asterids</taxon>
        <taxon>lamiids</taxon>
        <taxon>Lamiales</taxon>
        <taxon>Oleaceae</taxon>
        <taxon>Oleeae</taxon>
        <taxon>Olea</taxon>
    </lineage>
</organism>
<accession>A0A8S0Q3B0</accession>
<gene>
    <name evidence="2" type="ORF">OLEA9_A040189</name>
</gene>
<name>A0A8S0Q3B0_OLEEU</name>
<keyword evidence="3" id="KW-1185">Reference proteome</keyword>
<feature type="region of interest" description="Disordered" evidence="1">
    <location>
        <begin position="28"/>
        <end position="51"/>
    </location>
</feature>
<sequence>MTSLLLSTVGAYSPPCTDEEELLVETKDLPEGADIASSPDVEHEPLPTPIDDQEGIIAAVPVPATDVPVPALVLEGGGRVCTTRRRSARLRRPTPATRTPYTRRRGKTLKK</sequence>
<evidence type="ECO:0000313" key="3">
    <source>
        <dbReference type="Proteomes" id="UP000594638"/>
    </source>
</evidence>
<protein>
    <submittedName>
        <fullName evidence="2">Uncharacterized protein</fullName>
    </submittedName>
</protein>
<comment type="caution">
    <text evidence="2">The sequence shown here is derived from an EMBL/GenBank/DDBJ whole genome shotgun (WGS) entry which is preliminary data.</text>
</comment>